<organism evidence="2 3">
    <name type="scientific">Seinonella peptonophila</name>
    <dbReference type="NCBI Taxonomy" id="112248"/>
    <lineage>
        <taxon>Bacteria</taxon>
        <taxon>Bacillati</taxon>
        <taxon>Bacillota</taxon>
        <taxon>Bacilli</taxon>
        <taxon>Bacillales</taxon>
        <taxon>Thermoactinomycetaceae</taxon>
        <taxon>Seinonella</taxon>
    </lineage>
</organism>
<name>A0A1M4Y814_9BACL</name>
<proteinExistence type="predicted"/>
<evidence type="ECO:0000256" key="1">
    <source>
        <dbReference type="SAM" id="MobiDB-lite"/>
    </source>
</evidence>
<dbReference type="Proteomes" id="UP000184476">
    <property type="component" value="Unassembled WGS sequence"/>
</dbReference>
<gene>
    <name evidence="2" type="ORF">SAMN05444392_106101</name>
</gene>
<dbReference type="EMBL" id="FQVL01000006">
    <property type="protein sequence ID" value="SHF01947.1"/>
    <property type="molecule type" value="Genomic_DNA"/>
</dbReference>
<protein>
    <submittedName>
        <fullName evidence="2">Uncharacterized protein</fullName>
    </submittedName>
</protein>
<dbReference type="AlphaFoldDB" id="A0A1M4Y814"/>
<feature type="compositionally biased region" description="Basic and acidic residues" evidence="1">
    <location>
        <begin position="195"/>
        <end position="208"/>
    </location>
</feature>
<sequence>MSDGKVDVTNASKNKGLDQLKLALDTLGIIRAGEYDQVTKEGLAAASQYVIDKSFLERSASRSSEFEIARLNANRMYETNHINAVAGKYREWRANEGEPEEPTETMIPEELFPDYQNLYDSLLRSQVSIRDVGDILGRKYHLRHPVLWDITGNVETAIKDFHRNKINEQTTTPSHGLAKSVLEKGLDFSPTKEPPIGRESADKGREQE</sequence>
<feature type="region of interest" description="Disordered" evidence="1">
    <location>
        <begin position="166"/>
        <end position="208"/>
    </location>
</feature>
<evidence type="ECO:0000313" key="2">
    <source>
        <dbReference type="EMBL" id="SHF01947.1"/>
    </source>
</evidence>
<reference evidence="2 3" key="1">
    <citation type="submission" date="2016-11" db="EMBL/GenBank/DDBJ databases">
        <authorList>
            <person name="Jaros S."/>
            <person name="Januszkiewicz K."/>
            <person name="Wedrychowicz H."/>
        </authorList>
    </citation>
    <scope>NUCLEOTIDE SEQUENCE [LARGE SCALE GENOMIC DNA]</scope>
    <source>
        <strain evidence="2 3">DSM 44666</strain>
    </source>
</reference>
<keyword evidence="3" id="KW-1185">Reference proteome</keyword>
<accession>A0A1M4Y814</accession>
<dbReference type="RefSeq" id="WP_073154935.1">
    <property type="nucleotide sequence ID" value="NZ_FQVL01000006.1"/>
</dbReference>
<evidence type="ECO:0000313" key="3">
    <source>
        <dbReference type="Proteomes" id="UP000184476"/>
    </source>
</evidence>